<dbReference type="EMBL" id="JAZEWV010000001">
    <property type="protein sequence ID" value="MEE4540426.1"/>
    <property type="molecule type" value="Genomic_DNA"/>
</dbReference>
<accession>A0ABU7P3P2</accession>
<organism evidence="3 4">
    <name type="scientific">Actinacidiphila polyblastidii</name>
    <dbReference type="NCBI Taxonomy" id="3110430"/>
    <lineage>
        <taxon>Bacteria</taxon>
        <taxon>Bacillati</taxon>
        <taxon>Actinomycetota</taxon>
        <taxon>Actinomycetes</taxon>
        <taxon>Kitasatosporales</taxon>
        <taxon>Streptomycetaceae</taxon>
        <taxon>Actinacidiphila</taxon>
    </lineage>
</organism>
<protein>
    <submittedName>
        <fullName evidence="3">ATP-binding protein</fullName>
    </submittedName>
</protein>
<dbReference type="CDD" id="cd16936">
    <property type="entry name" value="HATPase_RsbW-like"/>
    <property type="match status" value="1"/>
</dbReference>
<reference evidence="3 4" key="1">
    <citation type="submission" date="2023-12" db="EMBL/GenBank/DDBJ databases">
        <title>Streptomyces sp. V4-01.</title>
        <authorList>
            <person name="Somphong A."/>
            <person name="Phongsopitanun W."/>
        </authorList>
    </citation>
    <scope>NUCLEOTIDE SEQUENCE [LARGE SCALE GENOMIC DNA]</scope>
    <source>
        <strain evidence="3 4">V4-01</strain>
    </source>
</reference>
<dbReference type="RefSeq" id="WP_330792125.1">
    <property type="nucleotide sequence ID" value="NZ_JAZEWV010000001.1"/>
</dbReference>
<keyword evidence="1" id="KW-0808">Transferase</keyword>
<dbReference type="PANTHER" id="PTHR35526:SF3">
    <property type="entry name" value="ANTI-SIGMA-F FACTOR RSBW"/>
    <property type="match status" value="1"/>
</dbReference>
<evidence type="ECO:0000259" key="2">
    <source>
        <dbReference type="Pfam" id="PF13581"/>
    </source>
</evidence>
<dbReference type="SUPFAM" id="SSF55874">
    <property type="entry name" value="ATPase domain of HSP90 chaperone/DNA topoisomerase II/histidine kinase"/>
    <property type="match status" value="1"/>
</dbReference>
<comment type="caution">
    <text evidence="3">The sequence shown here is derived from an EMBL/GenBank/DDBJ whole genome shotgun (WGS) entry which is preliminary data.</text>
</comment>
<dbReference type="InterPro" id="IPR050267">
    <property type="entry name" value="Anti-sigma-factor_SerPK"/>
</dbReference>
<keyword evidence="1" id="KW-0723">Serine/threonine-protein kinase</keyword>
<keyword evidence="3" id="KW-0547">Nucleotide-binding</keyword>
<dbReference type="Gene3D" id="3.30.565.10">
    <property type="entry name" value="Histidine kinase-like ATPase, C-terminal domain"/>
    <property type="match status" value="1"/>
</dbReference>
<proteinExistence type="predicted"/>
<feature type="domain" description="Histidine kinase/HSP90-like ATPase" evidence="2">
    <location>
        <begin position="34"/>
        <end position="140"/>
    </location>
</feature>
<evidence type="ECO:0000256" key="1">
    <source>
        <dbReference type="ARBA" id="ARBA00022527"/>
    </source>
</evidence>
<keyword evidence="1" id="KW-0418">Kinase</keyword>
<evidence type="ECO:0000313" key="4">
    <source>
        <dbReference type="Proteomes" id="UP001344658"/>
    </source>
</evidence>
<gene>
    <name evidence="3" type="ORF">V2S66_00395</name>
</gene>
<dbReference type="Proteomes" id="UP001344658">
    <property type="component" value="Unassembled WGS sequence"/>
</dbReference>
<sequence>MAQAVQDEDGTVRPAVVLRAVEAYDGRSSMIGQARQFVSGFLQEVERHGAEVGARVVQDAQLVVSELVTNVHRHAPGRCTLALEWDASVVRIAVSDTREQAPEPAPRNPGRVGGHGLEIVLALCERVETLRTASGKTIIACLPWA</sequence>
<keyword evidence="4" id="KW-1185">Reference proteome</keyword>
<keyword evidence="3" id="KW-0067">ATP-binding</keyword>
<dbReference type="Pfam" id="PF13581">
    <property type="entry name" value="HATPase_c_2"/>
    <property type="match status" value="1"/>
</dbReference>
<dbReference type="InterPro" id="IPR003594">
    <property type="entry name" value="HATPase_dom"/>
</dbReference>
<dbReference type="GO" id="GO:0005524">
    <property type="term" value="F:ATP binding"/>
    <property type="evidence" value="ECO:0007669"/>
    <property type="project" value="UniProtKB-KW"/>
</dbReference>
<name>A0ABU7P3P2_9ACTN</name>
<evidence type="ECO:0000313" key="3">
    <source>
        <dbReference type="EMBL" id="MEE4540426.1"/>
    </source>
</evidence>
<dbReference type="PANTHER" id="PTHR35526">
    <property type="entry name" value="ANTI-SIGMA-F FACTOR RSBW-RELATED"/>
    <property type="match status" value="1"/>
</dbReference>
<dbReference type="InterPro" id="IPR036890">
    <property type="entry name" value="HATPase_C_sf"/>
</dbReference>